<keyword evidence="7 9" id="KW-0472">Membrane</keyword>
<dbReference type="NCBIfam" id="TIGR04056">
    <property type="entry name" value="OMP_RagA_SusC"/>
    <property type="match status" value="1"/>
</dbReference>
<dbReference type="InterPro" id="IPR008969">
    <property type="entry name" value="CarboxyPept-like_regulatory"/>
</dbReference>
<dbReference type="InterPro" id="IPR037066">
    <property type="entry name" value="Plug_dom_sf"/>
</dbReference>
<dbReference type="InterPro" id="IPR023997">
    <property type="entry name" value="TonB-dep_OMP_SusC/RagA_CS"/>
</dbReference>
<evidence type="ECO:0000256" key="7">
    <source>
        <dbReference type="ARBA" id="ARBA00023136"/>
    </source>
</evidence>
<dbReference type="Gene3D" id="2.170.130.10">
    <property type="entry name" value="TonB-dependent receptor, plug domain"/>
    <property type="match status" value="1"/>
</dbReference>
<gene>
    <name evidence="14" type="ORF">RQM59_04230</name>
</gene>
<dbReference type="InterPro" id="IPR000531">
    <property type="entry name" value="Beta-barrel_TonB"/>
</dbReference>
<evidence type="ECO:0000256" key="3">
    <source>
        <dbReference type="ARBA" id="ARBA00022452"/>
    </source>
</evidence>
<evidence type="ECO:0000256" key="9">
    <source>
        <dbReference type="PROSITE-ProRule" id="PRU01360"/>
    </source>
</evidence>
<dbReference type="PROSITE" id="PS00430">
    <property type="entry name" value="TONB_DEPENDENT_REC_1"/>
    <property type="match status" value="1"/>
</dbReference>
<dbReference type="InterPro" id="IPR039426">
    <property type="entry name" value="TonB-dep_rcpt-like"/>
</dbReference>
<dbReference type="SUPFAM" id="SSF56935">
    <property type="entry name" value="Porins"/>
    <property type="match status" value="1"/>
</dbReference>
<keyword evidence="15" id="KW-1185">Reference proteome</keyword>
<organism evidence="14 15">
    <name type="scientific">Asprobacillus argus</name>
    <dbReference type="NCBI Taxonomy" id="3076534"/>
    <lineage>
        <taxon>Bacteria</taxon>
        <taxon>Pseudomonadati</taxon>
        <taxon>Bacteroidota</taxon>
        <taxon>Flavobacteriia</taxon>
        <taxon>Flavobacteriales</taxon>
        <taxon>Flavobacteriaceae</taxon>
        <taxon>Asprobacillus</taxon>
    </lineage>
</organism>
<comment type="similarity">
    <text evidence="9 10">Belongs to the TonB-dependent receptor family.</text>
</comment>
<dbReference type="Gene3D" id="2.40.170.20">
    <property type="entry name" value="TonB-dependent receptor, beta-barrel domain"/>
    <property type="match status" value="1"/>
</dbReference>
<feature type="chain" id="PRO_5046667960" evidence="11">
    <location>
        <begin position="22"/>
        <end position="970"/>
    </location>
</feature>
<comment type="caution">
    <text evidence="14">The sequence shown here is derived from an EMBL/GenBank/DDBJ whole genome shotgun (WGS) entry which is preliminary data.</text>
</comment>
<dbReference type="InterPro" id="IPR012910">
    <property type="entry name" value="Plug_dom"/>
</dbReference>
<evidence type="ECO:0000256" key="10">
    <source>
        <dbReference type="RuleBase" id="RU003357"/>
    </source>
</evidence>
<protein>
    <submittedName>
        <fullName evidence="14">SusC/RagA family TonB-linked outer membrane protein</fullName>
    </submittedName>
</protein>
<evidence type="ECO:0000256" key="8">
    <source>
        <dbReference type="ARBA" id="ARBA00023237"/>
    </source>
</evidence>
<dbReference type="PROSITE" id="PS52016">
    <property type="entry name" value="TONB_DEPENDENT_REC_3"/>
    <property type="match status" value="1"/>
</dbReference>
<evidence type="ECO:0000259" key="12">
    <source>
        <dbReference type="Pfam" id="PF00593"/>
    </source>
</evidence>
<accession>A0ABU3LDE0</accession>
<dbReference type="NCBIfam" id="TIGR04057">
    <property type="entry name" value="SusC_RagA_signa"/>
    <property type="match status" value="1"/>
</dbReference>
<evidence type="ECO:0000256" key="4">
    <source>
        <dbReference type="ARBA" id="ARBA00022692"/>
    </source>
</evidence>
<evidence type="ECO:0000313" key="14">
    <source>
        <dbReference type="EMBL" id="MDT7831572.1"/>
    </source>
</evidence>
<feature type="domain" description="TonB-dependent receptor plug" evidence="13">
    <location>
        <begin position="115"/>
        <end position="229"/>
    </location>
</feature>
<evidence type="ECO:0000313" key="15">
    <source>
        <dbReference type="Proteomes" id="UP001257277"/>
    </source>
</evidence>
<evidence type="ECO:0000256" key="11">
    <source>
        <dbReference type="SAM" id="SignalP"/>
    </source>
</evidence>
<keyword evidence="8 9" id="KW-0998">Cell outer membrane</keyword>
<feature type="signal peptide" evidence="11">
    <location>
        <begin position="1"/>
        <end position="21"/>
    </location>
</feature>
<dbReference type="RefSeq" id="WP_349240832.1">
    <property type="nucleotide sequence ID" value="NZ_JAVTTO010000002.1"/>
</dbReference>
<evidence type="ECO:0000256" key="1">
    <source>
        <dbReference type="ARBA" id="ARBA00004571"/>
    </source>
</evidence>
<sequence length="970" mass="106525">MRKFKLLLTGILLCFSFTVFAQQTLKGVVKDKTTGEGLPGVTVVVKGTNNGTSTDFDGNFELKNVKSGDTIVVTYLGFKEQEVTIGTNFNITIQLEESTERLDEIVVVGYGSTTVKDATGSVEAITAKDFTKGNIVTPENLLSGRVSGVSVKTSGAPGSGSEIRIRGGSSLGASNNPLIVIDGLPINEGSVTGSRGILASINPNDIESFSVLKDASATAIYGSRAANGVIIITTKKGSSSYSLDYDLQFNFGKLNDRVDVFSAGAFRDLIAQRRPGDLGLLGSASTDWQDQIFQTSVSTIHNLSVRGALFDKIPTRLSVGFTDIEGSILTSNFNRANVSLSMNPSFFDDHLKIGLNYNRAFEDSRFGDSGQIGSALRYDPTQPVYDATNPYGGFYQHMSGAIIANGTRNPVAELLLRNNTGKVFRQYGNLKFDYKFHFLPELSAVVNLGIDKTKGSTIDLNDYDLGRPSAALINAGVDSRGSQERKNELIDAYLKYGKEFGDFKFDVTAGYSYQRFENFGSFTGNIFAPNNVASSFADPDVVNIGYLGRVNVSYKDKYLLTLNYRRDGTSRFSEKNRWGDFGGASFAWQMSEEDFLKDSNVISTLKLRASYGLTGQQNLPGVNDLYLQRYRFGNQNSQYLFGNQVILSTIPSEINEDLKWEETATIEVGIDYGLFDDKITGSLNVFKKNSTDLLADSPTAYNFTNSVFQNNGEFVTRGIEFSASADVIATEDINWNVNFNATFLDREIEKLALGQDVQIFNISGGTGGYAVLRREGEAPDSFYVFKQLYDTAGNPIEGAYADLDGNGIINDDDRYIKENPQANVILGLQSSFNYKKFDLAFNLRANIGNYVYNNVNSSRAQYALLQDNAVAGNIPTSVLNTNFINTSDVITSDIYIENASFLRMDNITLGYTFDRPIKKYSTNSVRIWAGMQNVFTITNYSGLDPEVFNGIDNLIYPRARTILLGVNVKF</sequence>
<dbReference type="EMBL" id="JAVTTO010000002">
    <property type="protein sequence ID" value="MDT7831572.1"/>
    <property type="molecule type" value="Genomic_DNA"/>
</dbReference>
<feature type="domain" description="TonB-dependent receptor-like beta-barrel" evidence="12">
    <location>
        <begin position="365"/>
        <end position="933"/>
    </location>
</feature>
<name>A0ABU3LDE0_9FLAO</name>
<dbReference type="InterPro" id="IPR023996">
    <property type="entry name" value="TonB-dep_OMP_SusC/RagA"/>
</dbReference>
<evidence type="ECO:0000256" key="2">
    <source>
        <dbReference type="ARBA" id="ARBA00022448"/>
    </source>
</evidence>
<evidence type="ECO:0000256" key="6">
    <source>
        <dbReference type="ARBA" id="ARBA00023077"/>
    </source>
</evidence>
<proteinExistence type="inferred from homology"/>
<dbReference type="InterPro" id="IPR036942">
    <property type="entry name" value="Beta-barrel_TonB_sf"/>
</dbReference>
<dbReference type="Pfam" id="PF13715">
    <property type="entry name" value="CarbopepD_reg_2"/>
    <property type="match status" value="1"/>
</dbReference>
<dbReference type="Pfam" id="PF07715">
    <property type="entry name" value="Plug"/>
    <property type="match status" value="1"/>
</dbReference>
<keyword evidence="2 9" id="KW-0813">Transport</keyword>
<keyword evidence="6 10" id="KW-0798">TonB box</keyword>
<keyword evidence="4 9" id="KW-0812">Transmembrane</keyword>
<dbReference type="Gene3D" id="2.60.40.1120">
    <property type="entry name" value="Carboxypeptidase-like, regulatory domain"/>
    <property type="match status" value="1"/>
</dbReference>
<dbReference type="Proteomes" id="UP001257277">
    <property type="component" value="Unassembled WGS sequence"/>
</dbReference>
<evidence type="ECO:0000259" key="13">
    <source>
        <dbReference type="Pfam" id="PF07715"/>
    </source>
</evidence>
<comment type="subcellular location">
    <subcellularLocation>
        <location evidence="1 9">Cell outer membrane</location>
        <topology evidence="1 9">Multi-pass membrane protein</topology>
    </subcellularLocation>
</comment>
<dbReference type="InterPro" id="IPR010916">
    <property type="entry name" value="TonB_box_CS"/>
</dbReference>
<reference evidence="14 15" key="1">
    <citation type="submission" date="2023-09" db="EMBL/GenBank/DDBJ databases">
        <title>Novel taxa isolated from Blanes Bay.</title>
        <authorList>
            <person name="Rey-Velasco X."/>
            <person name="Lucena T."/>
        </authorList>
    </citation>
    <scope>NUCLEOTIDE SEQUENCE [LARGE SCALE GENOMIC DNA]</scope>
    <source>
        <strain evidence="14 15">S356</strain>
    </source>
</reference>
<dbReference type="Pfam" id="PF00593">
    <property type="entry name" value="TonB_dep_Rec_b-barrel"/>
    <property type="match status" value="1"/>
</dbReference>
<keyword evidence="3 9" id="KW-1134">Transmembrane beta strand</keyword>
<dbReference type="SUPFAM" id="SSF49464">
    <property type="entry name" value="Carboxypeptidase regulatory domain-like"/>
    <property type="match status" value="1"/>
</dbReference>
<keyword evidence="5 11" id="KW-0732">Signal</keyword>
<evidence type="ECO:0000256" key="5">
    <source>
        <dbReference type="ARBA" id="ARBA00022729"/>
    </source>
</evidence>